<accession>A0A2G8R9N8</accession>
<dbReference type="GO" id="GO:0017168">
    <property type="term" value="F:5-oxoprolinase (ATP-hydrolyzing) activity"/>
    <property type="evidence" value="ECO:0007669"/>
    <property type="project" value="TreeGrafter"/>
</dbReference>
<organism evidence="3 4">
    <name type="scientific">Puniceibacterium antarcticum</name>
    <dbReference type="NCBI Taxonomy" id="1206336"/>
    <lineage>
        <taxon>Bacteria</taxon>
        <taxon>Pseudomonadati</taxon>
        <taxon>Pseudomonadota</taxon>
        <taxon>Alphaproteobacteria</taxon>
        <taxon>Rhodobacterales</taxon>
        <taxon>Paracoccaceae</taxon>
        <taxon>Puniceibacterium</taxon>
    </lineage>
</organism>
<dbReference type="OrthoDB" id="9759608at2"/>
<evidence type="ECO:0000313" key="3">
    <source>
        <dbReference type="EMBL" id="PIL18161.1"/>
    </source>
</evidence>
<name>A0A2G8R9N8_9RHOB</name>
<dbReference type="GO" id="GO:0005829">
    <property type="term" value="C:cytosol"/>
    <property type="evidence" value="ECO:0007669"/>
    <property type="project" value="TreeGrafter"/>
</dbReference>
<protein>
    <recommendedName>
        <fullName evidence="5">Hydantoinase</fullName>
    </recommendedName>
</protein>
<dbReference type="InterPro" id="IPR045079">
    <property type="entry name" value="Oxoprolinase-like"/>
</dbReference>
<dbReference type="Pfam" id="PF01968">
    <property type="entry name" value="Hydantoinase_A"/>
    <property type="match status" value="1"/>
</dbReference>
<dbReference type="EMBL" id="AWWI01000134">
    <property type="protein sequence ID" value="PIL18161.1"/>
    <property type="molecule type" value="Genomic_DNA"/>
</dbReference>
<evidence type="ECO:0008006" key="5">
    <source>
        <dbReference type="Google" id="ProtNLM"/>
    </source>
</evidence>
<sequence length="702" mass="74395">MTDIQRPRIAIDIGGTFTDFIVQDNQGALHSYKTLTTHDDYTVAITAGVDRLLDMAGIFASDIGQVLHATTLGSNTLLERTGAKTGLITTAGFRDVLEIRDLRMPRLYDQDWDKPKALVRRRWRRVCEGRILADGTEMTPLKEADVRTAIAMLKAEGIISLAVCLINSHANPAHEMRVAEIVREDWPEVHLSLSHDLLPEEGEYPRTSTCVINAYVQPVIKTYVARLTTMLVQRGITAPLFFMQSNGGLTPAEVAAEQPIHIIESGPAAGVVGASIIGAATGTDTAITLDIGGTTAKAALIRNGQPGMATEFQVGGHVLQTERLLSGGGFSLRVPAIDLAEVGAGGGSIITRDAAGVPMVGPRSAGSNPGPACYGNGGTELTVTDCNLILGYLNENSIAGGEMKLDRSLAEKACATYLSGPLGMTPEEAAHGIFTLSCVTMIQAIRAVTTERGQDPRDYAVFAFGGNGPLFAAGIAETLGCSKVIVPPAPGVFSAVGLLCAEIEIHKSRSFRRLLTEETVVEAKSTLVEMAIAAKADAKRDGGRVIVTARMRYAGQSSDLLVQLGDPATLTHAQMRDAFVAEHDAVFKFTAPTDEPIKITAIECAYAIPVGKLDPTRRHLAGTREESRQKAWFGPKTGWLDAPVVPRAGLTQMVGPCIITDPDATTLVPPGAIARMMPTGSVEIELGVATVGTVPHAEVADV</sequence>
<feature type="domain" description="Hydantoinase/oxoprolinase N-terminal" evidence="2">
    <location>
        <begin position="8"/>
        <end position="184"/>
    </location>
</feature>
<proteinExistence type="predicted"/>
<dbReference type="SUPFAM" id="SSF53067">
    <property type="entry name" value="Actin-like ATPase domain"/>
    <property type="match status" value="1"/>
</dbReference>
<dbReference type="RefSeq" id="WP_099912694.1">
    <property type="nucleotide sequence ID" value="NZ_AWWI01000134.1"/>
</dbReference>
<dbReference type="InterPro" id="IPR043129">
    <property type="entry name" value="ATPase_NBD"/>
</dbReference>
<dbReference type="PANTHER" id="PTHR11365:SF23">
    <property type="entry name" value="HYPOTHETICAL 5-OXOPROLINASE (EUROFUNG)-RELATED"/>
    <property type="match status" value="1"/>
</dbReference>
<dbReference type="InterPro" id="IPR008040">
    <property type="entry name" value="Hydant_A_N"/>
</dbReference>
<reference evidence="3 4" key="1">
    <citation type="submission" date="2013-09" db="EMBL/GenBank/DDBJ databases">
        <title>Genome sequencing of Phaeobacter antarcticus sp. nov. SM1211.</title>
        <authorList>
            <person name="Zhang X.-Y."/>
            <person name="Liu C."/>
            <person name="Chen X.-L."/>
            <person name="Xie B.-B."/>
            <person name="Qin Q.-L."/>
            <person name="Rong J.-C."/>
            <person name="Zhang Y.-Z."/>
        </authorList>
    </citation>
    <scope>NUCLEOTIDE SEQUENCE [LARGE SCALE GENOMIC DNA]</scope>
    <source>
        <strain evidence="3 4">SM1211</strain>
    </source>
</reference>
<evidence type="ECO:0000259" key="2">
    <source>
        <dbReference type="Pfam" id="PF05378"/>
    </source>
</evidence>
<evidence type="ECO:0000259" key="1">
    <source>
        <dbReference type="Pfam" id="PF01968"/>
    </source>
</evidence>
<dbReference type="Pfam" id="PF05378">
    <property type="entry name" value="Hydant_A_N"/>
    <property type="match status" value="1"/>
</dbReference>
<dbReference type="GO" id="GO:0006749">
    <property type="term" value="P:glutathione metabolic process"/>
    <property type="evidence" value="ECO:0007669"/>
    <property type="project" value="TreeGrafter"/>
</dbReference>
<gene>
    <name evidence="3" type="ORF">P775_21180</name>
</gene>
<dbReference type="Proteomes" id="UP000231259">
    <property type="component" value="Unassembled WGS sequence"/>
</dbReference>
<evidence type="ECO:0000313" key="4">
    <source>
        <dbReference type="Proteomes" id="UP000231259"/>
    </source>
</evidence>
<dbReference type="PANTHER" id="PTHR11365">
    <property type="entry name" value="5-OXOPROLINASE RELATED"/>
    <property type="match status" value="1"/>
</dbReference>
<dbReference type="AlphaFoldDB" id="A0A2G8R9N8"/>
<feature type="domain" description="Hydantoinase A/oxoprolinase" evidence="1">
    <location>
        <begin position="206"/>
        <end position="505"/>
    </location>
</feature>
<comment type="caution">
    <text evidence="3">The sequence shown here is derived from an EMBL/GenBank/DDBJ whole genome shotgun (WGS) entry which is preliminary data.</text>
</comment>
<keyword evidence="4" id="KW-1185">Reference proteome</keyword>
<dbReference type="InterPro" id="IPR002821">
    <property type="entry name" value="Hydantoinase_A"/>
</dbReference>